<evidence type="ECO:0000313" key="3">
    <source>
        <dbReference type="Proteomes" id="UP000630142"/>
    </source>
</evidence>
<protein>
    <recommendedName>
        <fullName evidence="1">Helix-turn-helix domain-containing protein</fullName>
    </recommendedName>
</protein>
<comment type="caution">
    <text evidence="2">The sequence shown here is derived from an EMBL/GenBank/DDBJ whole genome shotgun (WGS) entry which is preliminary data.</text>
</comment>
<sequence length="69" mass="7645">MSETIPLLVVAGKAAFSVEGFCEAFGIGRNLVYDQIKDKRLKIRKVGRRTIIRAEDAKAWLDALPEGPD</sequence>
<keyword evidence="3" id="KW-1185">Reference proteome</keyword>
<dbReference type="RefSeq" id="WP_244641307.1">
    <property type="nucleotide sequence ID" value="NZ_BMZQ01000001.1"/>
</dbReference>
<dbReference type="Pfam" id="PF12728">
    <property type="entry name" value="HTH_17"/>
    <property type="match status" value="1"/>
</dbReference>
<dbReference type="InterPro" id="IPR041657">
    <property type="entry name" value="HTH_17"/>
</dbReference>
<evidence type="ECO:0000313" key="2">
    <source>
        <dbReference type="EMBL" id="GHD07674.1"/>
    </source>
</evidence>
<proteinExistence type="predicted"/>
<dbReference type="EMBL" id="BMZQ01000001">
    <property type="protein sequence ID" value="GHD07674.1"/>
    <property type="molecule type" value="Genomic_DNA"/>
</dbReference>
<dbReference type="Proteomes" id="UP000630142">
    <property type="component" value="Unassembled WGS sequence"/>
</dbReference>
<gene>
    <name evidence="2" type="ORF">GCM10016234_06350</name>
</gene>
<feature type="domain" description="Helix-turn-helix" evidence="1">
    <location>
        <begin position="17"/>
        <end position="62"/>
    </location>
</feature>
<evidence type="ECO:0000259" key="1">
    <source>
        <dbReference type="Pfam" id="PF12728"/>
    </source>
</evidence>
<reference evidence="2" key="2">
    <citation type="submission" date="2020-09" db="EMBL/GenBank/DDBJ databases">
        <authorList>
            <person name="Sun Q."/>
            <person name="Kim S."/>
        </authorList>
    </citation>
    <scope>NUCLEOTIDE SEQUENCE</scope>
    <source>
        <strain evidence="2">KCTC 42249</strain>
    </source>
</reference>
<reference evidence="2" key="1">
    <citation type="journal article" date="2014" name="Int. J. Syst. Evol. Microbiol.">
        <title>Complete genome sequence of Corynebacterium casei LMG S-19264T (=DSM 44701T), isolated from a smear-ripened cheese.</title>
        <authorList>
            <consortium name="US DOE Joint Genome Institute (JGI-PGF)"/>
            <person name="Walter F."/>
            <person name="Albersmeier A."/>
            <person name="Kalinowski J."/>
            <person name="Ruckert C."/>
        </authorList>
    </citation>
    <scope>NUCLEOTIDE SEQUENCE</scope>
    <source>
        <strain evidence="2">KCTC 42249</strain>
    </source>
</reference>
<organism evidence="2 3">
    <name type="scientific">Tianweitania populi</name>
    <dbReference type="NCBI Taxonomy" id="1607949"/>
    <lineage>
        <taxon>Bacteria</taxon>
        <taxon>Pseudomonadati</taxon>
        <taxon>Pseudomonadota</taxon>
        <taxon>Alphaproteobacteria</taxon>
        <taxon>Hyphomicrobiales</taxon>
        <taxon>Phyllobacteriaceae</taxon>
        <taxon>Tianweitania</taxon>
    </lineage>
</organism>
<accession>A0A8J3DMS1</accession>
<name>A0A8J3DMS1_9HYPH</name>
<dbReference type="AlphaFoldDB" id="A0A8J3DMS1"/>